<dbReference type="PANTHER" id="PTHR32009">
    <property type="entry name" value="TMV RESISTANCE PROTEIN N-LIKE"/>
    <property type="match status" value="1"/>
</dbReference>
<feature type="domain" description="TIR" evidence="2">
    <location>
        <begin position="15"/>
        <end position="154"/>
    </location>
</feature>
<dbReference type="Proteomes" id="UP000002051">
    <property type="component" value="Unassembled WGS sequence"/>
</dbReference>
<gene>
    <name evidence="3" type="ORF">MTR_0955s0020</name>
</gene>
<protein>
    <submittedName>
        <fullName evidence="3">Disease resistance protein (TIR-NBS-LRR class)</fullName>
    </submittedName>
</protein>
<dbReference type="STRING" id="3880.G7ZUP2"/>
<evidence type="ECO:0000313" key="4">
    <source>
        <dbReference type="EnsemblPlants" id="KEH15484"/>
    </source>
</evidence>
<dbReference type="InterPro" id="IPR035897">
    <property type="entry name" value="Toll_tir_struct_dom_sf"/>
</dbReference>
<dbReference type="AlphaFoldDB" id="G7ZUP2"/>
<evidence type="ECO:0000313" key="3">
    <source>
        <dbReference type="EMBL" id="KEH15484.1"/>
    </source>
</evidence>
<evidence type="ECO:0000256" key="1">
    <source>
        <dbReference type="ARBA" id="ARBA00023027"/>
    </source>
</evidence>
<dbReference type="Gene3D" id="3.40.50.10140">
    <property type="entry name" value="Toll/interleukin-1 receptor homology (TIR) domain"/>
    <property type="match status" value="1"/>
</dbReference>
<dbReference type="SMART" id="SM00255">
    <property type="entry name" value="TIR"/>
    <property type="match status" value="1"/>
</dbReference>
<dbReference type="PANTHER" id="PTHR32009:SF120">
    <property type="entry name" value="TYPE DISEASE RESISTANCE PROTEIN, PUTATIVE-RELATED"/>
    <property type="match status" value="1"/>
</dbReference>
<dbReference type="InterPro" id="IPR000157">
    <property type="entry name" value="TIR_dom"/>
</dbReference>
<reference evidence="3 5" key="1">
    <citation type="journal article" date="2011" name="Nature">
        <title>The Medicago genome provides insight into the evolution of rhizobial symbioses.</title>
        <authorList>
            <person name="Young N.D."/>
            <person name="Debelle F."/>
            <person name="Oldroyd G.E."/>
            <person name="Geurts R."/>
            <person name="Cannon S.B."/>
            <person name="Udvardi M.K."/>
            <person name="Benedito V.A."/>
            <person name="Mayer K.F."/>
            <person name="Gouzy J."/>
            <person name="Schoof H."/>
            <person name="Van de Peer Y."/>
            <person name="Proost S."/>
            <person name="Cook D.R."/>
            <person name="Meyers B.C."/>
            <person name="Spannagl M."/>
            <person name="Cheung F."/>
            <person name="De Mita S."/>
            <person name="Krishnakumar V."/>
            <person name="Gundlach H."/>
            <person name="Zhou S."/>
            <person name="Mudge J."/>
            <person name="Bharti A.K."/>
            <person name="Murray J.D."/>
            <person name="Naoumkina M.A."/>
            <person name="Rosen B."/>
            <person name="Silverstein K.A."/>
            <person name="Tang H."/>
            <person name="Rombauts S."/>
            <person name="Zhao P.X."/>
            <person name="Zhou P."/>
            <person name="Barbe V."/>
            <person name="Bardou P."/>
            <person name="Bechner M."/>
            <person name="Bellec A."/>
            <person name="Berger A."/>
            <person name="Berges H."/>
            <person name="Bidwell S."/>
            <person name="Bisseling T."/>
            <person name="Choisne N."/>
            <person name="Couloux A."/>
            <person name="Denny R."/>
            <person name="Deshpande S."/>
            <person name="Dai X."/>
            <person name="Doyle J.J."/>
            <person name="Dudez A.M."/>
            <person name="Farmer A.D."/>
            <person name="Fouteau S."/>
            <person name="Franken C."/>
            <person name="Gibelin C."/>
            <person name="Gish J."/>
            <person name="Goldstein S."/>
            <person name="Gonzalez A.J."/>
            <person name="Green P.J."/>
            <person name="Hallab A."/>
            <person name="Hartog M."/>
            <person name="Hua A."/>
            <person name="Humphray S.J."/>
            <person name="Jeong D.H."/>
            <person name="Jing Y."/>
            <person name="Jocker A."/>
            <person name="Kenton S.M."/>
            <person name="Kim D.J."/>
            <person name="Klee K."/>
            <person name="Lai H."/>
            <person name="Lang C."/>
            <person name="Lin S."/>
            <person name="Macmil S.L."/>
            <person name="Magdelenat G."/>
            <person name="Matthews L."/>
            <person name="McCorrison J."/>
            <person name="Monaghan E.L."/>
            <person name="Mun J.H."/>
            <person name="Najar F.Z."/>
            <person name="Nicholson C."/>
            <person name="Noirot C."/>
            <person name="O'Bleness M."/>
            <person name="Paule C.R."/>
            <person name="Poulain J."/>
            <person name="Prion F."/>
            <person name="Qin B."/>
            <person name="Qu C."/>
            <person name="Retzel E.F."/>
            <person name="Riddle C."/>
            <person name="Sallet E."/>
            <person name="Samain S."/>
            <person name="Samson N."/>
            <person name="Sanders I."/>
            <person name="Saurat O."/>
            <person name="Scarpelli C."/>
            <person name="Schiex T."/>
            <person name="Segurens B."/>
            <person name="Severin A.J."/>
            <person name="Sherrier D.J."/>
            <person name="Shi R."/>
            <person name="Sims S."/>
            <person name="Singer S.R."/>
            <person name="Sinharoy S."/>
            <person name="Sterck L."/>
            <person name="Viollet A."/>
            <person name="Wang B.B."/>
            <person name="Wang K."/>
            <person name="Wang M."/>
            <person name="Wang X."/>
            <person name="Warfsmann J."/>
            <person name="Weissenbach J."/>
            <person name="White D.D."/>
            <person name="White J.D."/>
            <person name="Wiley G.B."/>
            <person name="Wincker P."/>
            <person name="Xing Y."/>
            <person name="Yang L."/>
            <person name="Yao Z."/>
            <person name="Ying F."/>
            <person name="Zhai J."/>
            <person name="Zhou L."/>
            <person name="Zuber A."/>
            <person name="Denarie J."/>
            <person name="Dixon R.A."/>
            <person name="May G.D."/>
            <person name="Schwartz D.C."/>
            <person name="Rogers J."/>
            <person name="Quetier F."/>
            <person name="Town C.D."/>
            <person name="Roe B.A."/>
        </authorList>
    </citation>
    <scope>NUCLEOTIDE SEQUENCE [LARGE SCALE GENOMIC DNA]</scope>
    <source>
        <strain evidence="3">A17</strain>
        <strain evidence="4 5">cv. Jemalong A17</strain>
    </source>
</reference>
<dbReference type="EnsemblPlants" id="KEH15484">
    <property type="protein sequence ID" value="KEH15484"/>
    <property type="gene ID" value="MTR_0955s0020"/>
</dbReference>
<sequence>MEKSSSSSSSTNPKQTHEVFLSFRGEDTRKTFTSHLNSALRRLDIKTYIDDNLERGDEISQALLKEIDEAKLSVIVFSKNYATSKWCLDEVVKILECRKYKEQIILPDFYEVDPFHVRHQLGSLSANHSGWDCSINRTEAELVEEIAMDVLIDTYENQVSHEATVQRITELKMKRSIHMLRLTREMLSYMEDSEAYEKLF</sequence>
<proteinExistence type="predicted"/>
<dbReference type="EMBL" id="KL403679">
    <property type="protein sequence ID" value="KEH15484.1"/>
    <property type="molecule type" value="Genomic_DNA"/>
</dbReference>
<evidence type="ECO:0000313" key="5">
    <source>
        <dbReference type="Proteomes" id="UP000002051"/>
    </source>
</evidence>
<dbReference type="PROSITE" id="PS50104">
    <property type="entry name" value="TIR"/>
    <property type="match status" value="1"/>
</dbReference>
<dbReference type="OMA" id="MSKIVMD"/>
<dbReference type="PaxDb" id="3880-AES82930"/>
<name>G7ZUP2_MEDTR</name>
<accession>G7ZUP2</accession>
<dbReference type="eggNOG" id="ENOG502SNRQ">
    <property type="taxonomic scope" value="Eukaryota"/>
</dbReference>
<dbReference type="SUPFAM" id="SSF52200">
    <property type="entry name" value="Toll/Interleukin receptor TIR domain"/>
    <property type="match status" value="1"/>
</dbReference>
<reference evidence="4" key="3">
    <citation type="submission" date="2015-06" db="UniProtKB">
        <authorList>
            <consortium name="EnsemblPlants"/>
        </authorList>
    </citation>
    <scope>IDENTIFICATION</scope>
    <source>
        <strain evidence="4">cv. Jemalong A17</strain>
    </source>
</reference>
<keyword evidence="5" id="KW-1185">Reference proteome</keyword>
<reference evidence="3 5" key="2">
    <citation type="journal article" date="2014" name="BMC Genomics">
        <title>An improved genome release (version Mt4.0) for the model legume Medicago truncatula.</title>
        <authorList>
            <person name="Tang H."/>
            <person name="Krishnakumar V."/>
            <person name="Bidwell S."/>
            <person name="Rosen B."/>
            <person name="Chan A."/>
            <person name="Zhou S."/>
            <person name="Gentzbittel L."/>
            <person name="Childs K.L."/>
            <person name="Yandell M."/>
            <person name="Gundlach H."/>
            <person name="Mayer K.F."/>
            <person name="Schwartz D.C."/>
            <person name="Town C.D."/>
        </authorList>
    </citation>
    <scope>GENOME REANNOTATION</scope>
    <source>
        <strain evidence="3">A17</strain>
        <strain evidence="4 5">cv. Jemalong A17</strain>
    </source>
</reference>
<dbReference type="GO" id="GO:0005634">
    <property type="term" value="C:nucleus"/>
    <property type="evidence" value="ECO:0000318"/>
    <property type="project" value="GO_Central"/>
</dbReference>
<dbReference type="HOGENOM" id="CLU_001561_3_0_1"/>
<evidence type="ECO:0000259" key="2">
    <source>
        <dbReference type="PROSITE" id="PS50104"/>
    </source>
</evidence>
<dbReference type="Pfam" id="PF01582">
    <property type="entry name" value="TIR"/>
    <property type="match status" value="1"/>
</dbReference>
<organism evidence="3 5">
    <name type="scientific">Medicago truncatula</name>
    <name type="common">Barrel medic</name>
    <name type="synonym">Medicago tribuloides</name>
    <dbReference type="NCBI Taxonomy" id="3880"/>
    <lineage>
        <taxon>Eukaryota</taxon>
        <taxon>Viridiplantae</taxon>
        <taxon>Streptophyta</taxon>
        <taxon>Embryophyta</taxon>
        <taxon>Tracheophyta</taxon>
        <taxon>Spermatophyta</taxon>
        <taxon>Magnoliopsida</taxon>
        <taxon>eudicotyledons</taxon>
        <taxon>Gunneridae</taxon>
        <taxon>Pentapetalae</taxon>
        <taxon>rosids</taxon>
        <taxon>fabids</taxon>
        <taxon>Fabales</taxon>
        <taxon>Fabaceae</taxon>
        <taxon>Papilionoideae</taxon>
        <taxon>50 kb inversion clade</taxon>
        <taxon>NPAAA clade</taxon>
        <taxon>Hologalegina</taxon>
        <taxon>IRL clade</taxon>
        <taxon>Trifolieae</taxon>
        <taxon>Medicago</taxon>
    </lineage>
</organism>
<dbReference type="GO" id="GO:0007165">
    <property type="term" value="P:signal transduction"/>
    <property type="evidence" value="ECO:0000318"/>
    <property type="project" value="GO_Central"/>
</dbReference>
<keyword evidence="1" id="KW-0520">NAD</keyword>